<dbReference type="STRING" id="180332.GCA_000797495_00019"/>
<dbReference type="AlphaFoldDB" id="A0A4U8Q9N0"/>
<dbReference type="InterPro" id="IPR028082">
    <property type="entry name" value="Peripla_BP_I"/>
</dbReference>
<dbReference type="GO" id="GO:0030288">
    <property type="term" value="C:outer membrane-bounded periplasmic space"/>
    <property type="evidence" value="ECO:0007669"/>
    <property type="project" value="TreeGrafter"/>
</dbReference>
<evidence type="ECO:0000313" key="5">
    <source>
        <dbReference type="EMBL" id="TLD01715.1"/>
    </source>
</evidence>
<feature type="domain" description="Periplasmic binding protein" evidence="4">
    <location>
        <begin position="42"/>
        <end position="296"/>
    </location>
</feature>
<dbReference type="Pfam" id="PF13407">
    <property type="entry name" value="Peripla_BP_4"/>
    <property type="match status" value="1"/>
</dbReference>
<dbReference type="PANTHER" id="PTHR30036">
    <property type="entry name" value="D-XYLOSE-BINDING PERIPLASMIC PROTEIN"/>
    <property type="match status" value="1"/>
</dbReference>
<dbReference type="InterPro" id="IPR025997">
    <property type="entry name" value="SBP_2_dom"/>
</dbReference>
<evidence type="ECO:0000256" key="1">
    <source>
        <dbReference type="ARBA" id="ARBA00004196"/>
    </source>
</evidence>
<name>A0A4U8Q9N0_9FIRM</name>
<keyword evidence="2 3" id="KW-0732">Signal</keyword>
<dbReference type="GO" id="GO:0030246">
    <property type="term" value="F:carbohydrate binding"/>
    <property type="evidence" value="ECO:0007669"/>
    <property type="project" value="TreeGrafter"/>
</dbReference>
<feature type="chain" id="PRO_5038948071" evidence="3">
    <location>
        <begin position="24"/>
        <end position="347"/>
    </location>
</feature>
<dbReference type="PROSITE" id="PS51257">
    <property type="entry name" value="PROKAR_LIPOPROTEIN"/>
    <property type="match status" value="1"/>
</dbReference>
<dbReference type="SUPFAM" id="SSF53822">
    <property type="entry name" value="Periplasmic binding protein-like I"/>
    <property type="match status" value="1"/>
</dbReference>
<dbReference type="PANTHER" id="PTHR30036:SF1">
    <property type="entry name" value="D-XYLOSE-BINDING PERIPLASMIC PROTEIN"/>
    <property type="match status" value="1"/>
</dbReference>
<reference evidence="5 6" key="1">
    <citation type="journal article" date="2019" name="Anaerobe">
        <title>Detection of Robinsoniella peoriensis in multiple bone samples of a trauma patient.</title>
        <authorList>
            <person name="Schrottner P."/>
            <person name="Hartwich K."/>
            <person name="Bunk B."/>
            <person name="Schober I."/>
            <person name="Helbig S."/>
            <person name="Rudolph W.W."/>
            <person name="Gunzer F."/>
        </authorList>
    </citation>
    <scope>NUCLEOTIDE SEQUENCE [LARGE SCALE GENOMIC DNA]</scope>
    <source>
        <strain evidence="5 6">DSM 106044</strain>
    </source>
</reference>
<dbReference type="EMBL" id="QGQD01000031">
    <property type="protein sequence ID" value="TLD01715.1"/>
    <property type="molecule type" value="Genomic_DNA"/>
</dbReference>
<gene>
    <name evidence="5" type="primary">xylF_1</name>
    <name evidence="5" type="ORF">DSM106044_01420</name>
</gene>
<evidence type="ECO:0000256" key="2">
    <source>
        <dbReference type="ARBA" id="ARBA00022729"/>
    </source>
</evidence>
<comment type="subcellular location">
    <subcellularLocation>
        <location evidence="1">Cell envelope</location>
    </subcellularLocation>
</comment>
<organism evidence="5 6">
    <name type="scientific">Robinsoniella peoriensis</name>
    <dbReference type="NCBI Taxonomy" id="180332"/>
    <lineage>
        <taxon>Bacteria</taxon>
        <taxon>Bacillati</taxon>
        <taxon>Bacillota</taxon>
        <taxon>Clostridia</taxon>
        <taxon>Lachnospirales</taxon>
        <taxon>Lachnospiraceae</taxon>
        <taxon>Robinsoniella</taxon>
    </lineage>
</organism>
<comment type="caution">
    <text evidence="5">The sequence shown here is derived from an EMBL/GenBank/DDBJ whole genome shotgun (WGS) entry which is preliminary data.</text>
</comment>
<evidence type="ECO:0000256" key="3">
    <source>
        <dbReference type="SAM" id="SignalP"/>
    </source>
</evidence>
<dbReference type="RefSeq" id="WP_138002127.1">
    <property type="nucleotide sequence ID" value="NZ_QGQD01000031.1"/>
</dbReference>
<feature type="signal peptide" evidence="3">
    <location>
        <begin position="1"/>
        <end position="23"/>
    </location>
</feature>
<evidence type="ECO:0000313" key="6">
    <source>
        <dbReference type="Proteomes" id="UP000306509"/>
    </source>
</evidence>
<dbReference type="Proteomes" id="UP000306509">
    <property type="component" value="Unassembled WGS sequence"/>
</dbReference>
<evidence type="ECO:0000259" key="4">
    <source>
        <dbReference type="Pfam" id="PF13407"/>
    </source>
</evidence>
<dbReference type="Gene3D" id="3.40.50.2300">
    <property type="match status" value="2"/>
</dbReference>
<accession>A0A4U8Q9N0</accession>
<protein>
    <submittedName>
        <fullName evidence="5">D-xylose-binding periplasmic protein</fullName>
    </submittedName>
</protein>
<dbReference type="InterPro" id="IPR050555">
    <property type="entry name" value="Bact_Solute-Bind_Prot2"/>
</dbReference>
<sequence length="347" mass="38474">MRKNYVKLLAYCLCFCIFLGGCAGKNQKDIQHEVTGSSKIQIGFCFDSFVIERWLRDRDVFERFARMKGAEVNVQNANGDVEQQIAQIDYCIKKQVDVLVIIAVDGKAISEVTQKAKAEGIKIIAYDRLIENADVDLYLSFDNEEVGRLMGEAMAENLPKGGNIFMIKGPVTDHNVSMVEEGFLKAIDGSGLNIVYSANCEGWLSEIAYDEVNKGLEKTRDIAGVMCGNDDLANQAFRALAENRMAGKVVLVGQDGDLSACQRIVEGTQAVTVYKSVDLLAKTASEYAVKMGKGEEIKTDETIYDGSYNVPYMKLMPIAVNKENMQKEIIDSDFHSAEDVYLNVKDL</sequence>
<proteinExistence type="predicted"/>
<keyword evidence="6" id="KW-1185">Reference proteome</keyword>